<gene>
    <name evidence="3" type="ORF">METZ01_LOCUS288362</name>
</gene>
<dbReference type="AlphaFoldDB" id="A0A382LFF1"/>
<evidence type="ECO:0000256" key="1">
    <source>
        <dbReference type="SAM" id="MobiDB-lite"/>
    </source>
</evidence>
<dbReference type="PANTHER" id="PTHR24096:SF323">
    <property type="entry name" value="BLR3536 PROTEIN"/>
    <property type="match status" value="1"/>
</dbReference>
<feature type="domain" description="AMP-dependent synthetase/ligase" evidence="2">
    <location>
        <begin position="6"/>
        <end position="216"/>
    </location>
</feature>
<dbReference type="InterPro" id="IPR042099">
    <property type="entry name" value="ANL_N_sf"/>
</dbReference>
<dbReference type="PANTHER" id="PTHR24096">
    <property type="entry name" value="LONG-CHAIN-FATTY-ACID--COA LIGASE"/>
    <property type="match status" value="1"/>
</dbReference>
<feature type="non-terminal residue" evidence="3">
    <location>
        <position position="216"/>
    </location>
</feature>
<sequence>MSKIGFWNFAKKQPHKLALVDPFGNEWTREKLHDLSNQIVHSLRSLGMKRGDSIAVVLPNCAEYYAINLACTQAGFYMVPINWHLAGPEIAYILSDSEAKVFFGSNENEDISKACTIAAKQANFSKTHSISLGFLENFTNFEDFVENQSIEVPEERSPGSVMNYTSGTTGRPKGVKRELVNGDPDEIASLFAMFLGLFGIEPEKDNVHICTSPLYH</sequence>
<accession>A0A382LFF1</accession>
<feature type="region of interest" description="Disordered" evidence="1">
    <location>
        <begin position="155"/>
        <end position="175"/>
    </location>
</feature>
<feature type="compositionally biased region" description="Polar residues" evidence="1">
    <location>
        <begin position="160"/>
        <end position="169"/>
    </location>
</feature>
<evidence type="ECO:0000259" key="2">
    <source>
        <dbReference type="Pfam" id="PF00501"/>
    </source>
</evidence>
<dbReference type="Gene3D" id="3.40.50.12780">
    <property type="entry name" value="N-terminal domain of ligase-like"/>
    <property type="match status" value="1"/>
</dbReference>
<name>A0A382LFF1_9ZZZZ</name>
<dbReference type="GO" id="GO:0016405">
    <property type="term" value="F:CoA-ligase activity"/>
    <property type="evidence" value="ECO:0007669"/>
    <property type="project" value="TreeGrafter"/>
</dbReference>
<dbReference type="InterPro" id="IPR000873">
    <property type="entry name" value="AMP-dep_synth/lig_dom"/>
</dbReference>
<dbReference type="EMBL" id="UINC01086759">
    <property type="protein sequence ID" value="SVC35508.1"/>
    <property type="molecule type" value="Genomic_DNA"/>
</dbReference>
<dbReference type="SUPFAM" id="SSF56801">
    <property type="entry name" value="Acetyl-CoA synthetase-like"/>
    <property type="match status" value="1"/>
</dbReference>
<organism evidence="3">
    <name type="scientific">marine metagenome</name>
    <dbReference type="NCBI Taxonomy" id="408172"/>
    <lineage>
        <taxon>unclassified sequences</taxon>
        <taxon>metagenomes</taxon>
        <taxon>ecological metagenomes</taxon>
    </lineage>
</organism>
<proteinExistence type="predicted"/>
<evidence type="ECO:0000313" key="3">
    <source>
        <dbReference type="EMBL" id="SVC35508.1"/>
    </source>
</evidence>
<dbReference type="Pfam" id="PF00501">
    <property type="entry name" value="AMP-binding"/>
    <property type="match status" value="1"/>
</dbReference>
<reference evidence="3" key="1">
    <citation type="submission" date="2018-05" db="EMBL/GenBank/DDBJ databases">
        <authorList>
            <person name="Lanie J.A."/>
            <person name="Ng W.-L."/>
            <person name="Kazmierczak K.M."/>
            <person name="Andrzejewski T.M."/>
            <person name="Davidsen T.M."/>
            <person name="Wayne K.J."/>
            <person name="Tettelin H."/>
            <person name="Glass J.I."/>
            <person name="Rusch D."/>
            <person name="Podicherti R."/>
            <person name="Tsui H.-C.T."/>
            <person name="Winkler M.E."/>
        </authorList>
    </citation>
    <scope>NUCLEOTIDE SEQUENCE</scope>
</reference>
<protein>
    <recommendedName>
        <fullName evidence="2">AMP-dependent synthetase/ligase domain-containing protein</fullName>
    </recommendedName>
</protein>